<sequence length="291" mass="34495">MENMAFLDNLYQHFEDEITAIEVNEPSPVLRMKDAHGCVEKYMEILKRHVTTNPFTEAEEEIRFFKHIKPKFFRWHIYYHEIATLETGMPLEGKNAQTTYLKRELSHIERFFRQYQFQYQYFKMDASDLDELYFIRGGRHDSALLPPGPEPEPQFSTYADYLFAKFMAYEMLRERIIDRLSMLKKGPVRPREFATGRKMGEMRWTGDTIHLAELGYGVYLTRQLNGGTATLNEIFQWLENSLNVTIGKPSKRLAEMKARKRLSPTKYTDEMQDAIRNRITRDDEYRPGQGK</sequence>
<name>A0A1H7FDS7_9SPHI</name>
<dbReference type="InterPro" id="IPR018534">
    <property type="entry name" value="Tet_reg_excision_RteC"/>
</dbReference>
<evidence type="ECO:0000313" key="1">
    <source>
        <dbReference type="EMBL" id="SEK23894.1"/>
    </source>
</evidence>
<reference evidence="2" key="1">
    <citation type="submission" date="2016-10" db="EMBL/GenBank/DDBJ databases">
        <authorList>
            <person name="Varghese N."/>
            <person name="Submissions S."/>
        </authorList>
    </citation>
    <scope>NUCLEOTIDE SEQUENCE [LARGE SCALE GENOMIC DNA]</scope>
    <source>
        <strain evidence="2">Jip14</strain>
    </source>
</reference>
<dbReference type="AlphaFoldDB" id="A0A1H7FDS7"/>
<dbReference type="Pfam" id="PF09357">
    <property type="entry name" value="RteC"/>
    <property type="match status" value="1"/>
</dbReference>
<gene>
    <name evidence="1" type="ORF">SAMN05421740_101309</name>
</gene>
<dbReference type="EMBL" id="FNZR01000001">
    <property type="protein sequence ID" value="SEK23894.1"/>
    <property type="molecule type" value="Genomic_DNA"/>
</dbReference>
<dbReference type="OrthoDB" id="790983at2"/>
<accession>A0A1H7FDS7</accession>
<proteinExistence type="predicted"/>
<keyword evidence="2" id="KW-1185">Reference proteome</keyword>
<organism evidence="1 2">
    <name type="scientific">Parapedobacter koreensis</name>
    <dbReference type="NCBI Taxonomy" id="332977"/>
    <lineage>
        <taxon>Bacteria</taxon>
        <taxon>Pseudomonadati</taxon>
        <taxon>Bacteroidota</taxon>
        <taxon>Sphingobacteriia</taxon>
        <taxon>Sphingobacteriales</taxon>
        <taxon>Sphingobacteriaceae</taxon>
        <taxon>Parapedobacter</taxon>
    </lineage>
</organism>
<dbReference type="Proteomes" id="UP000198916">
    <property type="component" value="Unassembled WGS sequence"/>
</dbReference>
<dbReference type="STRING" id="332977.SAMN05421740_101309"/>
<evidence type="ECO:0000313" key="2">
    <source>
        <dbReference type="Proteomes" id="UP000198916"/>
    </source>
</evidence>
<protein>
    <submittedName>
        <fullName evidence="1">RteC protein</fullName>
    </submittedName>
</protein>
<dbReference type="RefSeq" id="WP_090602218.1">
    <property type="nucleotide sequence ID" value="NZ_FNZR01000001.1"/>
</dbReference>